<evidence type="ECO:0000313" key="3">
    <source>
        <dbReference type="EMBL" id="CAK7270760.1"/>
    </source>
</evidence>
<feature type="region of interest" description="Disordered" evidence="1">
    <location>
        <begin position="47"/>
        <end position="72"/>
    </location>
</feature>
<organism evidence="3 4">
    <name type="scientific">Sporothrix epigloea</name>
    <dbReference type="NCBI Taxonomy" id="1892477"/>
    <lineage>
        <taxon>Eukaryota</taxon>
        <taxon>Fungi</taxon>
        <taxon>Dikarya</taxon>
        <taxon>Ascomycota</taxon>
        <taxon>Pezizomycotina</taxon>
        <taxon>Sordariomycetes</taxon>
        <taxon>Sordariomycetidae</taxon>
        <taxon>Ophiostomatales</taxon>
        <taxon>Ophiostomataceae</taxon>
        <taxon>Sporothrix</taxon>
    </lineage>
</organism>
<dbReference type="Proteomes" id="UP001642502">
    <property type="component" value="Unassembled WGS sequence"/>
</dbReference>
<keyword evidence="4" id="KW-1185">Reference proteome</keyword>
<keyword evidence="2" id="KW-0732">Signal</keyword>
<gene>
    <name evidence="3" type="ORF">SEPCBS119000_004251</name>
</gene>
<evidence type="ECO:0000256" key="1">
    <source>
        <dbReference type="SAM" id="MobiDB-lite"/>
    </source>
</evidence>
<proteinExistence type="predicted"/>
<name>A0ABP0DUZ4_9PEZI</name>
<comment type="caution">
    <text evidence="3">The sequence shown here is derived from an EMBL/GenBank/DDBJ whole genome shotgun (WGS) entry which is preliminary data.</text>
</comment>
<evidence type="ECO:0000313" key="4">
    <source>
        <dbReference type="Proteomes" id="UP001642502"/>
    </source>
</evidence>
<accession>A0ABP0DUZ4</accession>
<protein>
    <submittedName>
        <fullName evidence="3">Uncharacterized protein</fullName>
    </submittedName>
</protein>
<reference evidence="3 4" key="1">
    <citation type="submission" date="2024-01" db="EMBL/GenBank/DDBJ databases">
        <authorList>
            <person name="Allen C."/>
            <person name="Tagirdzhanova G."/>
        </authorList>
    </citation>
    <scope>NUCLEOTIDE SEQUENCE [LARGE SCALE GENOMIC DNA]</scope>
    <source>
        <strain evidence="3 4">CBS 119000</strain>
    </source>
</reference>
<sequence length="89" mass="9428">MKFTTAIVLSSLALTVIAAPATGTTRPSLRLNDEAASGMVVDRDAPAMDATDPFHLPNGQSEGGQGPVGLNHHHHWWEETADAVTEDSH</sequence>
<evidence type="ECO:0000256" key="2">
    <source>
        <dbReference type="SAM" id="SignalP"/>
    </source>
</evidence>
<feature type="signal peptide" evidence="2">
    <location>
        <begin position="1"/>
        <end position="18"/>
    </location>
</feature>
<feature type="chain" id="PRO_5045433675" evidence="2">
    <location>
        <begin position="19"/>
        <end position="89"/>
    </location>
</feature>
<dbReference type="EMBL" id="CAWUON010000063">
    <property type="protein sequence ID" value="CAK7270760.1"/>
    <property type="molecule type" value="Genomic_DNA"/>
</dbReference>